<dbReference type="EMBL" id="MK500343">
    <property type="protein sequence ID" value="QBK87092.1"/>
    <property type="molecule type" value="Genomic_DNA"/>
</dbReference>
<sequence>MSASAWIAEINNIEARKRVLRKEIKALTERARRPKQALHEFMTRNGYGQYGGVKLTKVAPGVRRPRKRPADKKADAIALFHDIGIPDPRAFYDQFQRTQKPG</sequence>
<feature type="coiled-coil region" evidence="1">
    <location>
        <begin position="3"/>
        <end position="30"/>
    </location>
</feature>
<reference evidence="2" key="1">
    <citation type="journal article" date="2019" name="MBio">
        <title>Virus Genomes from Deep Sea Sediments Expand the Ocean Megavirome and Support Independent Origins of Viral Gigantism.</title>
        <authorList>
            <person name="Backstrom D."/>
            <person name="Yutin N."/>
            <person name="Jorgensen S.L."/>
            <person name="Dharamshi J."/>
            <person name="Homa F."/>
            <person name="Zaremba-Niedwiedzka K."/>
            <person name="Spang A."/>
            <person name="Wolf Y.I."/>
            <person name="Koonin E.V."/>
            <person name="Ettema T.J."/>
        </authorList>
    </citation>
    <scope>NUCLEOTIDE SEQUENCE</scope>
</reference>
<evidence type="ECO:0000256" key="1">
    <source>
        <dbReference type="SAM" id="Coils"/>
    </source>
</evidence>
<name>A0A481YVA5_9VIRU</name>
<proteinExistence type="predicted"/>
<accession>A0A481YVA5</accession>
<gene>
    <name evidence="2" type="ORF">LCMAC103_04360</name>
</gene>
<protein>
    <submittedName>
        <fullName evidence="2">Uncharacterized protein</fullName>
    </submittedName>
</protein>
<evidence type="ECO:0000313" key="2">
    <source>
        <dbReference type="EMBL" id="QBK87092.1"/>
    </source>
</evidence>
<keyword evidence="1" id="KW-0175">Coiled coil</keyword>
<organism evidence="2">
    <name type="scientific">Marseillevirus LCMAC103</name>
    <dbReference type="NCBI Taxonomy" id="2506604"/>
    <lineage>
        <taxon>Viruses</taxon>
        <taxon>Varidnaviria</taxon>
        <taxon>Bamfordvirae</taxon>
        <taxon>Nucleocytoviricota</taxon>
        <taxon>Megaviricetes</taxon>
        <taxon>Pimascovirales</taxon>
        <taxon>Pimascovirales incertae sedis</taxon>
        <taxon>Marseilleviridae</taxon>
    </lineage>
</organism>